<sequence length="176" mass="19121">MLDRPSDKELQSKWSPTPDWLRAAIIRGDWSAHAVRGLGQTLVSGDLVKAREALAPGASEVGLWDETGALPVQVRIGRDRALFVTENPLGTESGWRDGFAVSSADDLWLVIDLEGEGVREVLREGTAADLDGGSASASVLFAGVPALLYRFEGRTRLHVEAPLGAYLWRWLETRVG</sequence>
<reference evidence="1 2" key="1">
    <citation type="submission" date="2022-06" db="EMBL/GenBank/DDBJ databases">
        <title>Mesorhizobium sp. strain RP14 Genome sequencing and assembly.</title>
        <authorList>
            <person name="Kim I."/>
        </authorList>
    </citation>
    <scope>NUCLEOTIDE SEQUENCE [LARGE SCALE GENOMIC DNA]</scope>
    <source>
        <strain evidence="2">RP14(2022)</strain>
    </source>
</reference>
<dbReference type="Gene3D" id="3.30.1360.120">
    <property type="entry name" value="Probable tRNA modification gtpase trme, domain 1"/>
    <property type="match status" value="1"/>
</dbReference>
<protein>
    <recommendedName>
        <fullName evidence="3">DUF1285 domain-containing protein</fullName>
    </recommendedName>
</protein>
<evidence type="ECO:0008006" key="3">
    <source>
        <dbReference type="Google" id="ProtNLM"/>
    </source>
</evidence>
<dbReference type="RefSeq" id="WP_252820161.1">
    <property type="nucleotide sequence ID" value="NZ_JAMXQS010000007.1"/>
</dbReference>
<name>A0ABT1C839_9HYPH</name>
<proteinExistence type="predicted"/>
<gene>
    <name evidence="1" type="ORF">NGM99_14560</name>
</gene>
<dbReference type="EMBL" id="JAMXQS010000007">
    <property type="protein sequence ID" value="MCO6051002.1"/>
    <property type="molecule type" value="Genomic_DNA"/>
</dbReference>
<dbReference type="Proteomes" id="UP001205906">
    <property type="component" value="Unassembled WGS sequence"/>
</dbReference>
<evidence type="ECO:0000313" key="2">
    <source>
        <dbReference type="Proteomes" id="UP001205906"/>
    </source>
</evidence>
<accession>A0ABT1C839</accession>
<evidence type="ECO:0000313" key="1">
    <source>
        <dbReference type="EMBL" id="MCO6051002.1"/>
    </source>
</evidence>
<comment type="caution">
    <text evidence="1">The sequence shown here is derived from an EMBL/GenBank/DDBJ whole genome shotgun (WGS) entry which is preliminary data.</text>
</comment>
<organism evidence="1 2">
    <name type="scientific">Mesorhizobium liriopis</name>
    <dbReference type="NCBI Taxonomy" id="2953882"/>
    <lineage>
        <taxon>Bacteria</taxon>
        <taxon>Pseudomonadati</taxon>
        <taxon>Pseudomonadota</taxon>
        <taxon>Alphaproteobacteria</taxon>
        <taxon>Hyphomicrobiales</taxon>
        <taxon>Phyllobacteriaceae</taxon>
        <taxon>Mesorhizobium</taxon>
    </lineage>
</organism>
<dbReference type="InterPro" id="IPR027266">
    <property type="entry name" value="TrmE/GcvT-like"/>
</dbReference>
<keyword evidence="2" id="KW-1185">Reference proteome</keyword>